<accession>A0A1A8VS98</accession>
<dbReference type="Pfam" id="PF02582">
    <property type="entry name" value="DUF155"/>
    <property type="match status" value="1"/>
</dbReference>
<gene>
    <name evidence="3" type="ORF">POVCU2_0011480</name>
</gene>
<reference evidence="4" key="1">
    <citation type="submission" date="2016-05" db="EMBL/GenBank/DDBJ databases">
        <authorList>
            <person name="Naeem Raeece"/>
        </authorList>
    </citation>
    <scope>NUCLEOTIDE SEQUENCE [LARGE SCALE GENOMIC DNA]</scope>
</reference>
<dbReference type="PANTHER" id="PTHR16255">
    <property type="entry name" value="REQUIRED FOR MEIOTIC NUCLEAR DIVISION PROTEIN 1 HOMOLOG"/>
    <property type="match status" value="1"/>
</dbReference>
<name>A0A1A8VS98_PLAOA</name>
<dbReference type="Proteomes" id="UP000078560">
    <property type="component" value="Unassembled WGS sequence"/>
</dbReference>
<dbReference type="GO" id="GO:0005739">
    <property type="term" value="C:mitochondrion"/>
    <property type="evidence" value="ECO:0007669"/>
    <property type="project" value="UniProtKB-ARBA"/>
</dbReference>
<dbReference type="PANTHER" id="PTHR16255:SF1">
    <property type="entry name" value="REQUIRED FOR MEIOTIC NUCLEAR DIVISION PROTEIN 1 HOMOLOG"/>
    <property type="match status" value="1"/>
</dbReference>
<proteinExistence type="inferred from homology"/>
<dbReference type="InterPro" id="IPR051624">
    <property type="entry name" value="RMD1/Sad1-interacting"/>
</dbReference>
<evidence type="ECO:0000256" key="1">
    <source>
        <dbReference type="ARBA" id="ARBA00008306"/>
    </source>
</evidence>
<evidence type="ECO:0000313" key="4">
    <source>
        <dbReference type="Proteomes" id="UP000078560"/>
    </source>
</evidence>
<dbReference type="EMBL" id="FLQU01000179">
    <property type="protein sequence ID" value="SBS81680.1"/>
    <property type="molecule type" value="Genomic_DNA"/>
</dbReference>
<evidence type="ECO:0000259" key="2">
    <source>
        <dbReference type="Pfam" id="PF02582"/>
    </source>
</evidence>
<dbReference type="AlphaFoldDB" id="A0A1A8VS98"/>
<sequence>MQSGKHAQVGFFRSSIFFAHSLQTRYKRATNSLQTRYKRATNALQTRYPLLTYLLASVAWPCDVKRETRKKKMINCRKIPFLRKDGNFPRMLQKWGFMYYGSKEKIGAKMYTQKKIIKRDKLLGNVKPFVNEKCDIAEQNVIAYYLSNTLNLQQLKNVYENVGSEVLYKEPYLYVESCEYFNQQNSSAVFFKNGCVVIWNMKKKNIKLFLHISKKLLCINDDNMDNYDFEELQVQNVHNKSYINNSIIYLTLNNYRTTDKISFSFGLLSAVRLNNLEKKIEKKLFLENNNIDILKKKIKSSNLDLLSEQLFSSKIILHNLRYELNIEQDILDVPETLWELEYQKKLFFNLLHIFDIKQRVDLLNHRLSWTFDYLDSFLDYVNQKHSSRLERIIIAIIGLELILGIMQMIKTVGL</sequence>
<dbReference type="InterPro" id="IPR003734">
    <property type="entry name" value="DUF155"/>
</dbReference>
<feature type="domain" description="DUF155" evidence="2">
    <location>
        <begin position="189"/>
        <end position="364"/>
    </location>
</feature>
<protein>
    <recommendedName>
        <fullName evidence="2">DUF155 domain-containing protein</fullName>
    </recommendedName>
</protein>
<comment type="similarity">
    <text evidence="1">Belongs to the RMD1/sif2 family.</text>
</comment>
<organism evidence="3 4">
    <name type="scientific">Plasmodium ovale curtisi</name>
    <dbReference type="NCBI Taxonomy" id="864141"/>
    <lineage>
        <taxon>Eukaryota</taxon>
        <taxon>Sar</taxon>
        <taxon>Alveolata</taxon>
        <taxon>Apicomplexa</taxon>
        <taxon>Aconoidasida</taxon>
        <taxon>Haemosporida</taxon>
        <taxon>Plasmodiidae</taxon>
        <taxon>Plasmodium</taxon>
        <taxon>Plasmodium (Plasmodium)</taxon>
    </lineage>
</organism>
<evidence type="ECO:0000313" key="3">
    <source>
        <dbReference type="EMBL" id="SBS81680.1"/>
    </source>
</evidence>